<evidence type="ECO:0000313" key="4">
    <source>
        <dbReference type="Proteomes" id="UP001196870"/>
    </source>
</evidence>
<gene>
    <name evidence="3" type="ORF">GXW71_28560</name>
</gene>
<keyword evidence="4" id="KW-1185">Reference proteome</keyword>
<reference evidence="4" key="1">
    <citation type="journal article" date="2021" name="Syst. Appl. Microbiol.">
        <title>Roseomonas hellenica sp. nov., isolated from roots of wild-growing Alkanna tinctoria.</title>
        <authorList>
            <person name="Rat A."/>
            <person name="Naranjo H.D."/>
            <person name="Lebbe L."/>
            <person name="Cnockaert M."/>
            <person name="Krigas N."/>
            <person name="Grigoriadou K."/>
            <person name="Maloupa E."/>
            <person name="Willems A."/>
        </authorList>
    </citation>
    <scope>NUCLEOTIDE SEQUENCE [LARGE SCALE GENOMIC DNA]</scope>
    <source>
        <strain evidence="4">LMG 31523</strain>
    </source>
</reference>
<feature type="domain" description="eCIS core" evidence="2">
    <location>
        <begin position="18"/>
        <end position="58"/>
    </location>
</feature>
<feature type="region of interest" description="Disordered" evidence="1">
    <location>
        <begin position="133"/>
        <end position="157"/>
    </location>
</feature>
<dbReference type="EMBL" id="JAAGBB010000054">
    <property type="protein sequence ID" value="MBR0668339.1"/>
    <property type="molecule type" value="Genomic_DNA"/>
</dbReference>
<evidence type="ECO:0000259" key="2">
    <source>
        <dbReference type="Pfam" id="PF13699"/>
    </source>
</evidence>
<proteinExistence type="predicted"/>
<dbReference type="Pfam" id="PF13699">
    <property type="entry name" value="eCIS_core"/>
    <property type="match status" value="1"/>
</dbReference>
<evidence type="ECO:0000256" key="1">
    <source>
        <dbReference type="SAM" id="MobiDB-lite"/>
    </source>
</evidence>
<dbReference type="Proteomes" id="UP001196870">
    <property type="component" value="Unassembled WGS sequence"/>
</dbReference>
<evidence type="ECO:0000313" key="3">
    <source>
        <dbReference type="EMBL" id="MBR0668339.1"/>
    </source>
</evidence>
<protein>
    <submittedName>
        <fullName evidence="3">DUF4157 domain-containing protein</fullName>
    </submittedName>
</protein>
<comment type="caution">
    <text evidence="3">The sequence shown here is derived from an EMBL/GenBank/DDBJ whole genome shotgun (WGS) entry which is preliminary data.</text>
</comment>
<feature type="compositionally biased region" description="Acidic residues" evidence="1">
    <location>
        <begin position="133"/>
        <end position="144"/>
    </location>
</feature>
<accession>A0ABS5F705</accession>
<dbReference type="InterPro" id="IPR025295">
    <property type="entry name" value="eCIS_core_dom"/>
</dbReference>
<sequence>MPSESPFLHVGPLPACPGASAFAGNGRIWITREAFRPDSRDGLRLIGHELAHLAQQAGLRAASGAPFRFDDPGLEAAAEAFGEAFAEGAPIGLAWEEAKDAAPPRGPLQCSYTRPQHGMNLRNQVFHDDFGEVEEDEDDDEEDAAPQMQGTGGARNLATTAGSTATSIARPARTVVSTGVSAVNTVSGVLGGTGTLGSITGAISSGAAAAMAPAAAVLGPAGIALAIADMALSAVSAAKTYAHMCALEAIVTLYSGKKGVRETTLTAIAYTLNKKNKKLKRKGISCIPILGSICNSVYTLGRTVQKKVNGTKGVERRAMSKLLWNNMLAGDPAAIAACEELLGAKTFGKIRRCIDGDVVLKKKMKSL</sequence>
<dbReference type="RefSeq" id="WP_211856115.1">
    <property type="nucleotide sequence ID" value="NZ_JAAGBB010000054.1"/>
</dbReference>
<name>A0ABS5F705_9PROT</name>
<organism evidence="3 4">
    <name type="scientific">Plastoroseomonas hellenica</name>
    <dbReference type="NCBI Taxonomy" id="2687306"/>
    <lineage>
        <taxon>Bacteria</taxon>
        <taxon>Pseudomonadati</taxon>
        <taxon>Pseudomonadota</taxon>
        <taxon>Alphaproteobacteria</taxon>
        <taxon>Acetobacterales</taxon>
        <taxon>Acetobacteraceae</taxon>
        <taxon>Plastoroseomonas</taxon>
    </lineage>
</organism>